<keyword evidence="2" id="KW-0813">Transport</keyword>
<evidence type="ECO:0000256" key="4">
    <source>
        <dbReference type="ARBA" id="ARBA00022989"/>
    </source>
</evidence>
<dbReference type="PANTHER" id="PTHR11616:SF327">
    <property type="entry name" value="ORPHAN SODIUM- AND CHLORIDE-DEPENDENT NEUROTRANSMITTER TRANSPORTER NTT5"/>
    <property type="match status" value="1"/>
</dbReference>
<dbReference type="Proteomes" id="UP001314169">
    <property type="component" value="Chromosome 15"/>
</dbReference>
<evidence type="ECO:0000256" key="3">
    <source>
        <dbReference type="ARBA" id="ARBA00022692"/>
    </source>
</evidence>
<feature type="transmembrane region" description="Helical" evidence="7">
    <location>
        <begin position="320"/>
        <end position="347"/>
    </location>
</feature>
<evidence type="ECO:0000313" key="8">
    <source>
        <dbReference type="EMBL" id="CAK6437321.1"/>
    </source>
</evidence>
<keyword evidence="9" id="KW-1185">Reference proteome</keyword>
<dbReference type="PROSITE" id="PS50267">
    <property type="entry name" value="NA_NEUROTRAN_SYMP_3"/>
    <property type="match status" value="1"/>
</dbReference>
<comment type="subcellular location">
    <subcellularLocation>
        <location evidence="1">Membrane</location>
        <topology evidence="1">Multi-pass membrane protein</topology>
    </subcellularLocation>
</comment>
<name>A0ABN9ZKS6_PIPNA</name>
<feature type="transmembrane region" description="Helical" evidence="7">
    <location>
        <begin position="482"/>
        <end position="499"/>
    </location>
</feature>
<evidence type="ECO:0000256" key="5">
    <source>
        <dbReference type="ARBA" id="ARBA00023136"/>
    </source>
</evidence>
<accession>A0ABN9ZKS6</accession>
<evidence type="ECO:0000256" key="1">
    <source>
        <dbReference type="ARBA" id="ARBA00004141"/>
    </source>
</evidence>
<feature type="transmembrane region" description="Helical" evidence="7">
    <location>
        <begin position="505"/>
        <end position="534"/>
    </location>
</feature>
<evidence type="ECO:0000313" key="9">
    <source>
        <dbReference type="Proteomes" id="UP001314169"/>
    </source>
</evidence>
<feature type="transmembrane region" description="Helical" evidence="7">
    <location>
        <begin position="284"/>
        <end position="308"/>
    </location>
</feature>
<evidence type="ECO:0000256" key="6">
    <source>
        <dbReference type="SAM" id="MobiDB-lite"/>
    </source>
</evidence>
<feature type="transmembrane region" description="Helical" evidence="7">
    <location>
        <begin position="241"/>
        <end position="263"/>
    </location>
</feature>
<feature type="transmembrane region" description="Helical" evidence="7">
    <location>
        <begin position="444"/>
        <end position="462"/>
    </location>
</feature>
<feature type="region of interest" description="Disordered" evidence="6">
    <location>
        <begin position="640"/>
        <end position="669"/>
    </location>
</feature>
<dbReference type="EMBL" id="OY882872">
    <property type="protein sequence ID" value="CAK6437321.1"/>
    <property type="molecule type" value="Genomic_DNA"/>
</dbReference>
<dbReference type="PRINTS" id="PR00176">
    <property type="entry name" value="NANEUSMPORT"/>
</dbReference>
<evidence type="ECO:0008006" key="10">
    <source>
        <dbReference type="Google" id="ProtNLM"/>
    </source>
</evidence>
<feature type="transmembrane region" description="Helical" evidence="7">
    <location>
        <begin position="116"/>
        <end position="142"/>
    </location>
</feature>
<dbReference type="SUPFAM" id="SSF161070">
    <property type="entry name" value="SNF-like"/>
    <property type="match status" value="1"/>
</dbReference>
<feature type="transmembrane region" description="Helical" evidence="7">
    <location>
        <begin position="600"/>
        <end position="625"/>
    </location>
</feature>
<dbReference type="InterPro" id="IPR037272">
    <property type="entry name" value="SNS_sf"/>
</dbReference>
<evidence type="ECO:0000256" key="2">
    <source>
        <dbReference type="ARBA" id="ARBA00022448"/>
    </source>
</evidence>
<evidence type="ECO:0000256" key="7">
    <source>
        <dbReference type="SAM" id="Phobius"/>
    </source>
</evidence>
<feature type="transmembrane region" description="Helical" evidence="7">
    <location>
        <begin position="84"/>
        <end position="104"/>
    </location>
</feature>
<organism evidence="8 9">
    <name type="scientific">Pipistrellus nathusii</name>
    <name type="common">Nathusius' pipistrelle</name>
    <dbReference type="NCBI Taxonomy" id="59473"/>
    <lineage>
        <taxon>Eukaryota</taxon>
        <taxon>Metazoa</taxon>
        <taxon>Chordata</taxon>
        <taxon>Craniata</taxon>
        <taxon>Vertebrata</taxon>
        <taxon>Euteleostomi</taxon>
        <taxon>Mammalia</taxon>
        <taxon>Eutheria</taxon>
        <taxon>Laurasiatheria</taxon>
        <taxon>Chiroptera</taxon>
        <taxon>Yangochiroptera</taxon>
        <taxon>Vespertilionidae</taxon>
        <taxon>Pipistrellus</taxon>
    </lineage>
</organism>
<dbReference type="InterPro" id="IPR000175">
    <property type="entry name" value="Na/ntran_symport"/>
</dbReference>
<protein>
    <recommendedName>
        <fullName evidence="10">Transporter</fullName>
    </recommendedName>
</protein>
<keyword evidence="5 7" id="KW-0472">Membrane</keyword>
<keyword evidence="3 7" id="KW-0812">Transmembrane</keyword>
<keyword evidence="4 7" id="KW-1133">Transmembrane helix</keyword>
<feature type="transmembrane region" description="Helical" evidence="7">
    <location>
        <begin position="555"/>
        <end position="580"/>
    </location>
</feature>
<dbReference type="PANTHER" id="PTHR11616">
    <property type="entry name" value="SODIUM/CHLORIDE DEPENDENT TRANSPORTER"/>
    <property type="match status" value="1"/>
</dbReference>
<feature type="transmembrane region" description="Helical" evidence="7">
    <location>
        <begin position="211"/>
        <end position="229"/>
    </location>
</feature>
<reference evidence="8" key="1">
    <citation type="submission" date="2023-12" db="EMBL/GenBank/DDBJ databases">
        <authorList>
            <person name="Brown T."/>
        </authorList>
    </citation>
    <scope>NUCLEOTIDE SEQUENCE</scope>
</reference>
<gene>
    <name evidence="8" type="ORF">MPIPNATIZW_LOCUS5627</name>
</gene>
<proteinExistence type="predicted"/>
<sequence length="669" mass="76131">MSTGRDVLHVLGKEYAPVVRCVVKKGTRFQVKKTALLEKEDSKSCYTRPVWPSKDTFILSLLGFSLRALNLWRFPYLWLHNGGWSFFLIYLVLLFVVGIPLLFLEMAVGQRMRQYSIFSWAVISPWFGGVGFSSLTVSFITAMYLNVVNAWILFYLGQSFLSFAPWRQCPLLKNVSSFDPECARTAPSMYFWYRVTLRASDRIEDRGPPSVTLLLPFLIAWCLVGIFMVNGIRTIAKVEYILIPLTTINVILIFVRSLLLPGAQSGLQYLTLMKVSYMYNIRSWVQAGVQVLCALGLGYGPAVVYSSYVDQPSNCLNDAFILAFINLGFSILVSPFIFSVLGFWATLITQNCAAKNSELLLKLVLEGKLPAEAFPPSNMQTLPASVFNSWLNKLSKRTKNMVLKYVTECHMEKQFMKVKEGPNFAFLAFIEAMSFVPGSAFWSILFFLLLLCLEMNCMIGLLQSILTPLQDTFAFCRNHAKLFIVFLFGLLFLCGIFFIEPAGVYYIVLLVDYCMVLPIIFIITFENVAVSWAYGSRRFLAELGTLWNRPIHPIYHWLWCYVCPAVLTGLFIAILSFQIMKNFTYVAWDSSTSRQVYRPYPSWVLFLMISIFLIITLPIPLYFVYRYTHCTLFKPRSLDGSLTSSRHKSEDQLTEASQASSEPAGPSVV</sequence>
<dbReference type="Pfam" id="PF00209">
    <property type="entry name" value="SNF"/>
    <property type="match status" value="1"/>
</dbReference>